<dbReference type="GO" id="GO:0046872">
    <property type="term" value="F:metal ion binding"/>
    <property type="evidence" value="ECO:0007669"/>
    <property type="project" value="InterPro"/>
</dbReference>
<dbReference type="InterPro" id="IPR005482">
    <property type="entry name" value="Biotin_COase_C"/>
</dbReference>
<dbReference type="InterPro" id="IPR029000">
    <property type="entry name" value="Cyclophilin-like_dom_sf"/>
</dbReference>
<dbReference type="InterPro" id="IPR005481">
    <property type="entry name" value="BC-like_N"/>
</dbReference>
<organism evidence="12 13">
    <name type="scientific">Cytospora schulzeri</name>
    <dbReference type="NCBI Taxonomy" id="448051"/>
    <lineage>
        <taxon>Eukaryota</taxon>
        <taxon>Fungi</taxon>
        <taxon>Dikarya</taxon>
        <taxon>Ascomycota</taxon>
        <taxon>Pezizomycotina</taxon>
        <taxon>Sordariomycetes</taxon>
        <taxon>Sordariomycetidae</taxon>
        <taxon>Diaporthales</taxon>
        <taxon>Cytosporaceae</taxon>
        <taxon>Cytospora</taxon>
    </lineage>
</organism>
<dbReference type="SUPFAM" id="SSF56059">
    <property type="entry name" value="Glutathione synthetase ATP-binding domain-like"/>
    <property type="match status" value="1"/>
</dbReference>
<dbReference type="OrthoDB" id="196847at2759"/>
<dbReference type="PANTHER" id="PTHR18866">
    <property type="entry name" value="CARBOXYLASE:PYRUVATE/ACETYL-COA/PROPIONYL-COA CARBOXYLASE"/>
    <property type="match status" value="1"/>
</dbReference>
<dbReference type="FunFam" id="3.40.50.20:FF:000010">
    <property type="entry name" value="Propionyl-CoA carboxylase subunit alpha"/>
    <property type="match status" value="1"/>
</dbReference>
<dbReference type="PROSITE" id="PS50979">
    <property type="entry name" value="BC"/>
    <property type="match status" value="1"/>
</dbReference>
<protein>
    <recommendedName>
        <fullName evidence="14">Urea carboxylase</fullName>
    </recommendedName>
</protein>
<keyword evidence="3 7" id="KW-0547">Nucleotide-binding</keyword>
<dbReference type="PROSITE" id="PS00867">
    <property type="entry name" value="CPSASE_2"/>
    <property type="match status" value="1"/>
</dbReference>
<accession>A0A423WVJ2</accession>
<keyword evidence="2" id="KW-0436">Ligase</keyword>
<keyword evidence="5 7" id="KW-0067">ATP-binding</keyword>
<dbReference type="EMBL" id="LKEA01000008">
    <property type="protein sequence ID" value="ROW07428.1"/>
    <property type="molecule type" value="Genomic_DNA"/>
</dbReference>
<sequence>MEKLNTLLIANRGEIAVRLINTARILGIRTVAIYTEPDSASQHVANADESHLLSGDAARAYLDGDQIINIAKSTGAQAIIPGYGFLSENADFARAVAGAGMVFVGPSPESIEQFGLKHTARDLAIKAGVPVVPGTPGLLSSVEDASKAAAELGYPVMLKSTAGGGGMGLQMCDNQSELHKAFETVQSRGETLFKNAGVFLEKYYPAAHHIEVQVFGNGQGQVATLGERECSIQRRHQKVVEECPSPFVAKAPDLRQKLCTAAKSLAESVHYASAGTLEFLVDDQTCDFFFLEMNTRLQVEHGVTEMVYGVDLVELMLRQADAHLAEELGLAASDLEALTLSCKEPKGHSIEVRVYAENPVKDFAPSPGLLQKVKWHELPGTRIDTWVRAGITVSPNYDPLLAKVLHHAPNRPQAVKELSDVLSHSAICGPPTNLDYLLAILQSAKFQEGNTITQFLSTFEFQPPVIDVLSGGSYTLVEDFPGRPTIGRGFGHGGPMDPIAFQLANALVGNPLGKEGLEITLTGPDLVFLGDAIVALTGAAISATIDGKAFPMWQRVRISAGQRLTIGKTISSSGCRAYLAVYGGFSNVAEWFGSKATVPMTLVGGYQGRPLRTGDLLRIVDTIPPELETSQPLSIPKTLLPAYADEWDVQVMHGPYCEGYLAPEDIDLWYTTTWEVSHNSARGGIRLLGPRPKWARADGGDGGSHPSNVIEYGYPMGGVNFTGDEPVIFPNDCPDFGGFVVPFTVVKADYWKMGQLRAGNKVRFHRVSLESALEHRRKSDAFIQSIVDGLLSGSFDGVKSLVDLVPATSAATQPAVIKLLEETTSRPKVTYCQGGEDYLLVDYGDGSFDINHKCRTTALKRKLEASTGPIRFSATGEGIYNTVCIGNSMMIYYNGLAIPQSQLLDYLVSLEDDLGDLSSIMMPNRTFVLPVTFTHQRLRECIERYMANQRPNASYLPDTFRFVAEKNGISVEEYRKLWLTAEFGTISWGGSCLAIYPVDSPGGYMMAGMTIPGVDTLGYKKGFSQDKPWLFEDMDVITFEEVTEEEYDRQMALFRSGRYDFKIEETTFDMGAHNRMLKEVEEEAKAIRQKQKQYQEKMVNLEKELLAKWDAERKASGVSVDAIQALLDDPNIEPIEAPVNANVWKVLVEEGQTVEKGQAVAILEAMKMEINVVADDRLEGSRIEKVLVAPNDIVHSGNPLILVRTKGTNN</sequence>
<feature type="domain" description="Lipoyl-binding" evidence="9">
    <location>
        <begin position="1124"/>
        <end position="1204"/>
    </location>
</feature>
<dbReference type="Proteomes" id="UP000283895">
    <property type="component" value="Unassembled WGS sequence"/>
</dbReference>
<dbReference type="STRING" id="356882.A0A423WVJ2"/>
<dbReference type="Pfam" id="PF02785">
    <property type="entry name" value="Biotin_carb_C"/>
    <property type="match status" value="1"/>
</dbReference>
<keyword evidence="6" id="KW-0092">Biotin</keyword>
<dbReference type="InterPro" id="IPR011054">
    <property type="entry name" value="Rudment_hybrid_motif"/>
</dbReference>
<dbReference type="GO" id="GO:0005524">
    <property type="term" value="F:ATP binding"/>
    <property type="evidence" value="ECO:0007669"/>
    <property type="project" value="UniProtKB-UniRule"/>
</dbReference>
<feature type="coiled-coil region" evidence="8">
    <location>
        <begin position="1070"/>
        <end position="1104"/>
    </location>
</feature>
<gene>
    <name evidence="12" type="ORF">VMCG_03914</name>
</gene>
<dbReference type="InterPro" id="IPR011053">
    <property type="entry name" value="Single_hybrid_motif"/>
</dbReference>
<dbReference type="Pfam" id="PF02626">
    <property type="entry name" value="CT_A_B"/>
    <property type="match status" value="1"/>
</dbReference>
<evidence type="ECO:0000259" key="11">
    <source>
        <dbReference type="PROSITE" id="PS50979"/>
    </source>
</evidence>
<keyword evidence="8" id="KW-0175">Coiled coil</keyword>
<dbReference type="GO" id="GO:0016787">
    <property type="term" value="F:hydrolase activity"/>
    <property type="evidence" value="ECO:0007669"/>
    <property type="project" value="UniProtKB-KW"/>
</dbReference>
<evidence type="ECO:0000259" key="9">
    <source>
        <dbReference type="PROSITE" id="PS50968"/>
    </source>
</evidence>
<dbReference type="PROSITE" id="PS50968">
    <property type="entry name" value="BIOTINYL_LIPOYL"/>
    <property type="match status" value="1"/>
</dbReference>
<dbReference type="SMART" id="SM00797">
    <property type="entry name" value="AHS2"/>
    <property type="match status" value="1"/>
</dbReference>
<dbReference type="Pfam" id="PF02786">
    <property type="entry name" value="CPSase_L_D2"/>
    <property type="match status" value="1"/>
</dbReference>
<dbReference type="Gene3D" id="3.30.1360.40">
    <property type="match status" value="1"/>
</dbReference>
<evidence type="ECO:0000256" key="5">
    <source>
        <dbReference type="ARBA" id="ARBA00022840"/>
    </source>
</evidence>
<dbReference type="Pfam" id="PF00364">
    <property type="entry name" value="Biotin_lipoyl"/>
    <property type="match status" value="1"/>
</dbReference>
<dbReference type="InterPro" id="IPR001882">
    <property type="entry name" value="Biotin_BS"/>
</dbReference>
<keyword evidence="13" id="KW-1185">Reference proteome</keyword>
<dbReference type="InterPro" id="IPR011764">
    <property type="entry name" value="Biotin_carboxylation_dom"/>
</dbReference>
<evidence type="ECO:0000256" key="3">
    <source>
        <dbReference type="ARBA" id="ARBA00022741"/>
    </source>
</evidence>
<dbReference type="AlphaFoldDB" id="A0A423WVJ2"/>
<proteinExistence type="predicted"/>
<reference evidence="12 13" key="1">
    <citation type="submission" date="2015-09" db="EMBL/GenBank/DDBJ databases">
        <title>Host preference determinants of Valsa canker pathogens revealed by comparative genomics.</title>
        <authorList>
            <person name="Yin Z."/>
            <person name="Huang L."/>
        </authorList>
    </citation>
    <scope>NUCLEOTIDE SEQUENCE [LARGE SCALE GENOMIC DNA]</scope>
    <source>
        <strain evidence="12 13">03-1</strain>
    </source>
</reference>
<evidence type="ECO:0000256" key="7">
    <source>
        <dbReference type="PROSITE-ProRule" id="PRU00409"/>
    </source>
</evidence>
<dbReference type="GO" id="GO:0016874">
    <property type="term" value="F:ligase activity"/>
    <property type="evidence" value="ECO:0007669"/>
    <property type="project" value="UniProtKB-KW"/>
</dbReference>
<dbReference type="InterPro" id="IPR050856">
    <property type="entry name" value="Biotin_carboxylase_complex"/>
</dbReference>
<evidence type="ECO:0000256" key="4">
    <source>
        <dbReference type="ARBA" id="ARBA00022801"/>
    </source>
</evidence>
<dbReference type="PROSITE" id="PS00188">
    <property type="entry name" value="BIOTIN"/>
    <property type="match status" value="1"/>
</dbReference>
<dbReference type="PANTHER" id="PTHR18866:SF128">
    <property type="entry name" value="UREA AMIDOLYASE"/>
    <property type="match status" value="1"/>
</dbReference>
<keyword evidence="4" id="KW-0378">Hydrolase</keyword>
<dbReference type="SUPFAM" id="SSF51230">
    <property type="entry name" value="Single hybrid motif"/>
    <property type="match status" value="1"/>
</dbReference>
<dbReference type="Gene3D" id="3.30.470.20">
    <property type="entry name" value="ATP-grasp fold, B domain"/>
    <property type="match status" value="1"/>
</dbReference>
<name>A0A423WVJ2_9PEZI</name>
<evidence type="ECO:0000256" key="1">
    <source>
        <dbReference type="ARBA" id="ARBA00001953"/>
    </source>
</evidence>
<evidence type="ECO:0000256" key="6">
    <source>
        <dbReference type="ARBA" id="ARBA00023267"/>
    </source>
</evidence>
<evidence type="ECO:0000259" key="10">
    <source>
        <dbReference type="PROSITE" id="PS50975"/>
    </source>
</evidence>
<dbReference type="SUPFAM" id="SSF52440">
    <property type="entry name" value="PreATP-grasp domain"/>
    <property type="match status" value="1"/>
</dbReference>
<feature type="domain" description="Biotin carboxylation" evidence="11">
    <location>
        <begin position="3"/>
        <end position="461"/>
    </location>
</feature>
<dbReference type="Pfam" id="PF00289">
    <property type="entry name" value="Biotin_carb_N"/>
    <property type="match status" value="1"/>
</dbReference>
<comment type="cofactor">
    <cofactor evidence="1">
        <name>biotin</name>
        <dbReference type="ChEBI" id="CHEBI:57586"/>
    </cofactor>
</comment>
<dbReference type="InterPro" id="IPR000089">
    <property type="entry name" value="Biotin_lipoyl"/>
</dbReference>
<dbReference type="InterPro" id="IPR005479">
    <property type="entry name" value="CPAse_ATP-bd"/>
</dbReference>
<dbReference type="SMART" id="SM00878">
    <property type="entry name" value="Biotin_carb_C"/>
    <property type="match status" value="1"/>
</dbReference>
<dbReference type="SUPFAM" id="SSF160467">
    <property type="entry name" value="PH0987 N-terminal domain-like"/>
    <property type="match status" value="1"/>
</dbReference>
<dbReference type="InterPro" id="IPR011761">
    <property type="entry name" value="ATP-grasp"/>
</dbReference>
<dbReference type="InterPro" id="IPR016185">
    <property type="entry name" value="PreATP-grasp_dom_sf"/>
</dbReference>
<dbReference type="InterPro" id="IPR003778">
    <property type="entry name" value="CT_A_B"/>
</dbReference>
<dbReference type="SUPFAM" id="SSF50891">
    <property type="entry name" value="Cyclophilin-like"/>
    <property type="match status" value="2"/>
</dbReference>
<dbReference type="Gene3D" id="2.40.100.10">
    <property type="entry name" value="Cyclophilin-like"/>
    <property type="match status" value="2"/>
</dbReference>
<dbReference type="SUPFAM" id="SSF51246">
    <property type="entry name" value="Rudiment single hybrid motif"/>
    <property type="match status" value="1"/>
</dbReference>
<feature type="domain" description="ATP-grasp" evidence="10">
    <location>
        <begin position="121"/>
        <end position="321"/>
    </location>
</feature>
<dbReference type="Gene3D" id="2.40.50.100">
    <property type="match status" value="1"/>
</dbReference>
<comment type="caution">
    <text evidence="12">The sequence shown here is derived from an EMBL/GenBank/DDBJ whole genome shotgun (WGS) entry which is preliminary data.</text>
</comment>
<evidence type="ECO:0008006" key="14">
    <source>
        <dbReference type="Google" id="ProtNLM"/>
    </source>
</evidence>
<dbReference type="SMART" id="SM00796">
    <property type="entry name" value="AHS1"/>
    <property type="match status" value="1"/>
</dbReference>
<evidence type="ECO:0000313" key="12">
    <source>
        <dbReference type="EMBL" id="ROW07428.1"/>
    </source>
</evidence>
<evidence type="ECO:0000313" key="13">
    <source>
        <dbReference type="Proteomes" id="UP000283895"/>
    </source>
</evidence>
<evidence type="ECO:0000256" key="8">
    <source>
        <dbReference type="SAM" id="Coils"/>
    </source>
</evidence>
<dbReference type="PROSITE" id="PS50975">
    <property type="entry name" value="ATP_GRASP"/>
    <property type="match status" value="1"/>
</dbReference>
<dbReference type="PROSITE" id="PS00866">
    <property type="entry name" value="CPSASE_1"/>
    <property type="match status" value="1"/>
</dbReference>
<dbReference type="InterPro" id="IPR003833">
    <property type="entry name" value="CT_C_D"/>
</dbReference>
<dbReference type="CDD" id="cd06850">
    <property type="entry name" value="biotinyl_domain"/>
    <property type="match status" value="1"/>
</dbReference>
<evidence type="ECO:0000256" key="2">
    <source>
        <dbReference type="ARBA" id="ARBA00022598"/>
    </source>
</evidence>